<keyword evidence="5" id="KW-1185">Reference proteome</keyword>
<dbReference type="Pfam" id="PF01156">
    <property type="entry name" value="IU_nuc_hydro"/>
    <property type="match status" value="1"/>
</dbReference>
<dbReference type="GO" id="GO:0008477">
    <property type="term" value="F:purine nucleosidase activity"/>
    <property type="evidence" value="ECO:0007669"/>
    <property type="project" value="TreeGrafter"/>
</dbReference>
<dbReference type="Gene3D" id="3.90.245.10">
    <property type="entry name" value="Ribonucleoside hydrolase-like"/>
    <property type="match status" value="1"/>
</dbReference>
<evidence type="ECO:0000256" key="1">
    <source>
        <dbReference type="ARBA" id="ARBA00022801"/>
    </source>
</evidence>
<evidence type="ECO:0000259" key="3">
    <source>
        <dbReference type="Pfam" id="PF01156"/>
    </source>
</evidence>
<reference evidence="4" key="2">
    <citation type="journal article" date="2019" name="Genome Biol. Evol.">
        <title>Day and night: Metabolic profiles and evolutionary relationships of six axenic non-marine cyanobacteria.</title>
        <authorList>
            <person name="Will S.E."/>
            <person name="Henke P."/>
            <person name="Boedeker C."/>
            <person name="Huang S."/>
            <person name="Brinkmann H."/>
            <person name="Rohde M."/>
            <person name="Jarek M."/>
            <person name="Friedl T."/>
            <person name="Seufert S."/>
            <person name="Schumacher M."/>
            <person name="Overmann J."/>
            <person name="Neumann-Schaal M."/>
            <person name="Petersen J."/>
        </authorList>
    </citation>
    <scope>NUCLEOTIDE SEQUENCE [LARGE SCALE GENOMIC DNA]</scope>
    <source>
        <strain evidence="4">PCC 7102</strain>
    </source>
</reference>
<feature type="domain" description="Inosine/uridine-preferring nucleoside hydrolase" evidence="3">
    <location>
        <begin position="5"/>
        <end position="297"/>
    </location>
</feature>
<dbReference type="InterPro" id="IPR001910">
    <property type="entry name" value="Inosine/uridine_hydrolase_dom"/>
</dbReference>
<dbReference type="InterPro" id="IPR036452">
    <property type="entry name" value="Ribo_hydro-like"/>
</dbReference>
<organism evidence="4 5">
    <name type="scientific">Dulcicalothrix desertica PCC 7102</name>
    <dbReference type="NCBI Taxonomy" id="232991"/>
    <lineage>
        <taxon>Bacteria</taxon>
        <taxon>Bacillati</taxon>
        <taxon>Cyanobacteriota</taxon>
        <taxon>Cyanophyceae</taxon>
        <taxon>Nostocales</taxon>
        <taxon>Calotrichaceae</taxon>
        <taxon>Dulcicalothrix</taxon>
    </lineage>
</organism>
<name>A0A3S1IWF0_9CYAN</name>
<dbReference type="EMBL" id="RSCL01000013">
    <property type="protein sequence ID" value="RUT03493.1"/>
    <property type="molecule type" value="Genomic_DNA"/>
</dbReference>
<reference evidence="4" key="1">
    <citation type="submission" date="2018-12" db="EMBL/GenBank/DDBJ databases">
        <authorList>
            <person name="Will S."/>
            <person name="Neumann-Schaal M."/>
            <person name="Henke P."/>
        </authorList>
    </citation>
    <scope>NUCLEOTIDE SEQUENCE</scope>
    <source>
        <strain evidence="4">PCC 7102</strain>
    </source>
</reference>
<dbReference type="PANTHER" id="PTHR12304">
    <property type="entry name" value="INOSINE-URIDINE PREFERRING NUCLEOSIDE HYDROLASE"/>
    <property type="match status" value="1"/>
</dbReference>
<proteinExistence type="predicted"/>
<dbReference type="GO" id="GO:0006152">
    <property type="term" value="P:purine nucleoside catabolic process"/>
    <property type="evidence" value="ECO:0007669"/>
    <property type="project" value="TreeGrafter"/>
</dbReference>
<evidence type="ECO:0000256" key="2">
    <source>
        <dbReference type="ARBA" id="ARBA00023295"/>
    </source>
</evidence>
<dbReference type="SUPFAM" id="SSF53590">
    <property type="entry name" value="Nucleoside hydrolase"/>
    <property type="match status" value="1"/>
</dbReference>
<dbReference type="GO" id="GO:0005829">
    <property type="term" value="C:cytosol"/>
    <property type="evidence" value="ECO:0007669"/>
    <property type="project" value="TreeGrafter"/>
</dbReference>
<dbReference type="Proteomes" id="UP000271624">
    <property type="component" value="Unassembled WGS sequence"/>
</dbReference>
<protein>
    <submittedName>
        <fullName evidence="4">Inosine-uridine preferring nucleoside hydrolase</fullName>
    </submittedName>
</protein>
<evidence type="ECO:0000313" key="5">
    <source>
        <dbReference type="Proteomes" id="UP000271624"/>
    </source>
</evidence>
<accession>A0A3S1IWF0</accession>
<dbReference type="RefSeq" id="WP_127083451.1">
    <property type="nucleotide sequence ID" value="NZ_RSCL01000013.1"/>
</dbReference>
<gene>
    <name evidence="4" type="ORF">DSM106972_051320</name>
</gene>
<dbReference type="CDD" id="cd02647">
    <property type="entry name" value="nuc_hydro_TvIAG"/>
    <property type="match status" value="1"/>
</dbReference>
<dbReference type="AlphaFoldDB" id="A0A3S1IWF0"/>
<dbReference type="OrthoDB" id="9797882at2"/>
<keyword evidence="2" id="KW-0326">Glycosidase</keyword>
<evidence type="ECO:0000313" key="4">
    <source>
        <dbReference type="EMBL" id="RUT03493.1"/>
    </source>
</evidence>
<sequence>MKEQVLLDHDGAVDDFLAVMLLMTIEKVEPIGIIVTPADCYIQPAVSATRKILDLMGFSHISVAESTVRGINPFPYLYRRDSFVIDNLPILNQRDTYTTPLLTEPGQDFMIRALQQAPEPVTLLITGPLTNLAYALDKAPDIESKIRRLIWMGGALNVAGNVEKNWESGQDGSAEWNAYWDPKAVARVWESSIEIIMCSLDITNNVPVTPEFVQKIGKQRQYNISDLAGQCYALVISQDYYAWDVLATSYLGNPQAFQLKELETEIIATGKSQGRTKIVEKGRKILAMDKVDKDWFYSYILEQWKR</sequence>
<keyword evidence="1 4" id="KW-0378">Hydrolase</keyword>
<dbReference type="PANTHER" id="PTHR12304:SF46">
    <property type="entry name" value="INOSINE-ADENOSINE-GUANOSINE-NUCLEOSIDE HYDROLASE"/>
    <property type="match status" value="1"/>
</dbReference>
<comment type="caution">
    <text evidence="4">The sequence shown here is derived from an EMBL/GenBank/DDBJ whole genome shotgun (WGS) entry which is preliminary data.</text>
</comment>
<dbReference type="InterPro" id="IPR023186">
    <property type="entry name" value="IUNH"/>
</dbReference>